<dbReference type="InterPro" id="IPR018011">
    <property type="entry name" value="Carb_sulfotrans_8-10"/>
</dbReference>
<accession>A0ABV3T910</accession>
<keyword evidence="9" id="KW-1185">Reference proteome</keyword>
<dbReference type="RefSeq" id="WP_367984500.1">
    <property type="nucleotide sequence ID" value="NZ_JBAKFF010000001.1"/>
</dbReference>
<dbReference type="Pfam" id="PF03567">
    <property type="entry name" value="Sulfotransfer_2"/>
    <property type="match status" value="1"/>
</dbReference>
<keyword evidence="3" id="KW-0812">Transmembrane</keyword>
<evidence type="ECO:0000313" key="8">
    <source>
        <dbReference type="EMBL" id="MEX0431679.1"/>
    </source>
</evidence>
<keyword evidence="4" id="KW-1133">Transmembrane helix</keyword>
<evidence type="ECO:0000256" key="1">
    <source>
        <dbReference type="ARBA" id="ARBA00004323"/>
    </source>
</evidence>
<organism evidence="8 9">
    <name type="scientific">Spiribacter insolitus</name>
    <dbReference type="NCBI Taxonomy" id="3122417"/>
    <lineage>
        <taxon>Bacteria</taxon>
        <taxon>Pseudomonadati</taxon>
        <taxon>Pseudomonadota</taxon>
        <taxon>Gammaproteobacteria</taxon>
        <taxon>Chromatiales</taxon>
        <taxon>Ectothiorhodospiraceae</taxon>
        <taxon>Spiribacter</taxon>
    </lineage>
</organism>
<dbReference type="Proteomes" id="UP001556637">
    <property type="component" value="Unassembled WGS sequence"/>
</dbReference>
<name>A0ABV3T910_9GAMM</name>
<evidence type="ECO:0000313" key="9">
    <source>
        <dbReference type="Proteomes" id="UP001556637"/>
    </source>
</evidence>
<keyword evidence="5" id="KW-0333">Golgi apparatus</keyword>
<comment type="caution">
    <text evidence="8">The sequence shown here is derived from an EMBL/GenBank/DDBJ whole genome shotgun (WGS) entry which is preliminary data.</text>
</comment>
<comment type="subcellular location">
    <subcellularLocation>
        <location evidence="1">Golgi apparatus membrane</location>
        <topology evidence="1">Single-pass type II membrane protein</topology>
    </subcellularLocation>
</comment>
<reference evidence="8 9" key="1">
    <citation type="submission" date="2024-02" db="EMBL/GenBank/DDBJ databases">
        <title>New especies of Spiribacter isolated from saline water.</title>
        <authorList>
            <person name="Leon M.J."/>
            <person name="De La Haba R."/>
            <person name="Sanchez-Porro C."/>
            <person name="Ventosa A."/>
        </authorList>
    </citation>
    <scope>NUCLEOTIDE SEQUENCE [LARGE SCALE GENOMIC DNA]</scope>
    <source>
        <strain evidence="9">ag22IC4-189</strain>
    </source>
</reference>
<dbReference type="EMBL" id="JBAKFF010000001">
    <property type="protein sequence ID" value="MEX0431679.1"/>
    <property type="molecule type" value="Genomic_DNA"/>
</dbReference>
<evidence type="ECO:0000256" key="5">
    <source>
        <dbReference type="ARBA" id="ARBA00023034"/>
    </source>
</evidence>
<gene>
    <name evidence="8" type="ORF">V6X30_09735</name>
</gene>
<evidence type="ECO:0000256" key="2">
    <source>
        <dbReference type="ARBA" id="ARBA00022679"/>
    </source>
</evidence>
<dbReference type="PANTHER" id="PTHR12137:SF54">
    <property type="entry name" value="CARBOHYDRATE SULFOTRANSFERASE"/>
    <property type="match status" value="1"/>
</dbReference>
<protein>
    <submittedName>
        <fullName evidence="8">Sulfotransferase family 2 domain-containing protein</fullName>
    </submittedName>
</protein>
<dbReference type="InterPro" id="IPR005331">
    <property type="entry name" value="Sulfotransferase"/>
</dbReference>
<evidence type="ECO:0000256" key="4">
    <source>
        <dbReference type="ARBA" id="ARBA00022989"/>
    </source>
</evidence>
<evidence type="ECO:0000256" key="3">
    <source>
        <dbReference type="ARBA" id="ARBA00022692"/>
    </source>
</evidence>
<evidence type="ECO:0000256" key="6">
    <source>
        <dbReference type="ARBA" id="ARBA00023136"/>
    </source>
</evidence>
<keyword evidence="6" id="KW-0472">Membrane</keyword>
<keyword evidence="2" id="KW-0808">Transferase</keyword>
<proteinExistence type="predicted"/>
<keyword evidence="7" id="KW-0325">Glycoprotein</keyword>
<dbReference type="PANTHER" id="PTHR12137">
    <property type="entry name" value="CARBOHYDRATE SULFOTRANSFERASE"/>
    <property type="match status" value="1"/>
</dbReference>
<evidence type="ECO:0000256" key="7">
    <source>
        <dbReference type="ARBA" id="ARBA00023180"/>
    </source>
</evidence>
<sequence>MRCRELLLMVSDPATQQLLDILDGLWTQLPAEVKAYGDARWPRGSHVALGWPYSQIMVIPSLRLMYVPIAKNACSTLKRMMLDLAGFPADSAAQAHVHECLDFYQTGLQLKDWPREDVERFLTEPRWFRFVVMRDPLERLVSAYLEKFVRNRLLPGNRVHTAPVVAAMQCTDAPDLARGITFRQFAEYVAATPAGLLDPHWRPQCLCVPEQDVQIVGFQIDQIDQLKSDLRAWCGCMPVVGHHNRTTIEKRAPQRGGLADHLPKHLDPIESICAQALLDSGIEHVLCGHA</sequence>